<feature type="domain" description="Cobalamin synthesis G N-terminal" evidence="7">
    <location>
        <begin position="50"/>
        <end position="128"/>
    </location>
</feature>
<dbReference type="InterPro" id="IPR014777">
    <property type="entry name" value="4pyrrole_Mease_sub1"/>
</dbReference>
<proteinExistence type="predicted"/>
<dbReference type="InterPro" id="IPR014776">
    <property type="entry name" value="4pyrrole_Mease_sub2"/>
</dbReference>
<feature type="domain" description="Tetrapyrrole methylase" evidence="6">
    <location>
        <begin position="302"/>
        <end position="512"/>
    </location>
</feature>
<dbReference type="Proteomes" id="UP000635983">
    <property type="component" value="Unassembled WGS sequence"/>
</dbReference>
<keyword evidence="9" id="KW-1185">Reference proteome</keyword>
<evidence type="ECO:0000256" key="2">
    <source>
        <dbReference type="ARBA" id="ARBA00022573"/>
    </source>
</evidence>
<keyword evidence="5" id="KW-0949">S-adenosyl-L-methionine</keyword>
<dbReference type="InterPro" id="IPR038029">
    <property type="entry name" value="GbiG_N_sf"/>
</dbReference>
<gene>
    <name evidence="8" type="ORF">GCM10009304_08790</name>
</gene>
<dbReference type="InterPro" id="IPR021744">
    <property type="entry name" value="CbiG_N"/>
</dbReference>
<dbReference type="PANTHER" id="PTHR47036">
    <property type="entry name" value="COBALT-FACTOR III C(17)-METHYLTRANSFERASE-RELATED"/>
    <property type="match status" value="1"/>
</dbReference>
<keyword evidence="4" id="KW-0808">Transferase</keyword>
<dbReference type="InterPro" id="IPR051810">
    <property type="entry name" value="Precorrin_MeTrfase"/>
</dbReference>
<comment type="pathway">
    <text evidence="1">Cofactor biosynthesis; adenosylcobalamin biosynthesis.</text>
</comment>
<dbReference type="EMBL" id="BMPO01000002">
    <property type="protein sequence ID" value="GGJ85032.1"/>
    <property type="molecule type" value="Genomic_DNA"/>
</dbReference>
<keyword evidence="3" id="KW-0489">Methyltransferase</keyword>
<dbReference type="PANTHER" id="PTHR47036:SF1">
    <property type="entry name" value="COBALT-FACTOR III C(17)-METHYLTRANSFERASE-RELATED"/>
    <property type="match status" value="1"/>
</dbReference>
<comment type="caution">
    <text evidence="8">The sequence shown here is derived from an EMBL/GenBank/DDBJ whole genome shotgun (WGS) entry which is preliminary data.</text>
</comment>
<accession>A0A917UU01</accession>
<dbReference type="AlphaFoldDB" id="A0A917UU01"/>
<evidence type="ECO:0000256" key="1">
    <source>
        <dbReference type="ARBA" id="ARBA00004953"/>
    </source>
</evidence>
<dbReference type="RefSeq" id="WP_188981940.1">
    <property type="nucleotide sequence ID" value="NZ_BMPO01000002.1"/>
</dbReference>
<dbReference type="CDD" id="cd11646">
    <property type="entry name" value="Precorrin_3B_C17_MT"/>
    <property type="match status" value="1"/>
</dbReference>
<evidence type="ECO:0000259" key="6">
    <source>
        <dbReference type="Pfam" id="PF00590"/>
    </source>
</evidence>
<sequence>MTITPSIFVLGASALPMARRIQEAYSGARVFGLQGRADAADVTYANFGEALRQQYRQGSPIIALCAAGIVIRTLAALLTEKGAEPPVLAIAEDGSAVVPLLGGLAGVNEIAKTLANHLGVAPAITTSGELRFGTCLLNPPPGYAVDLEQGKRVVSDLLGGATVQLNEDTPWLKNADLPLAARGDRRVVVSPYRSEDPHTLVIHPRVVLACVAPDRDISREALDHALSAARLAPQSLAALIVTGVPQAVPKLALLAQDVGVPLRFVDDAGVLGPVEWETQDLSLHVANDSTCADSMGIARGSLHVVGLGPGAAGYMAPAVRQALDAAQDVLGYETYVKMAGPFRGDQCLHASDNREELQRAAHAFELAAQGRRVVMVSSGDPGVFAMAAAVLEALEASDDSRWHGVALHIVPGITAAMAAASCAGAPLGHDFCLISLSDNLKPWSVIEHRLRHASAADLVMAFYNPISKSRPWQLGQALDLIRGYRAPDTQVVLGRDIGRPAESLKLTTLGELTPDQVDMRTMVIIGSSQTRRFSSGKREWVYSPRWYPADSR</sequence>
<evidence type="ECO:0000259" key="7">
    <source>
        <dbReference type="Pfam" id="PF11760"/>
    </source>
</evidence>
<evidence type="ECO:0000256" key="4">
    <source>
        <dbReference type="ARBA" id="ARBA00022679"/>
    </source>
</evidence>
<dbReference type="Gene3D" id="3.30.950.10">
    <property type="entry name" value="Methyltransferase, Cobalt-precorrin-4 Transmethylase, Domain 2"/>
    <property type="match status" value="1"/>
</dbReference>
<dbReference type="InterPro" id="IPR000878">
    <property type="entry name" value="4pyrrol_Mease"/>
</dbReference>
<dbReference type="InterPro" id="IPR006363">
    <property type="entry name" value="Cbl_synth_CobJ/CibH_dom"/>
</dbReference>
<dbReference type="GO" id="GO:0032259">
    <property type="term" value="P:methylation"/>
    <property type="evidence" value="ECO:0007669"/>
    <property type="project" value="UniProtKB-KW"/>
</dbReference>
<dbReference type="Gene3D" id="3.40.50.11220">
    <property type="match status" value="1"/>
</dbReference>
<dbReference type="Gene3D" id="3.40.1010.10">
    <property type="entry name" value="Cobalt-precorrin-4 Transmethylase, Domain 1"/>
    <property type="match status" value="1"/>
</dbReference>
<dbReference type="Pfam" id="PF00590">
    <property type="entry name" value="TP_methylase"/>
    <property type="match status" value="1"/>
</dbReference>
<evidence type="ECO:0000313" key="8">
    <source>
        <dbReference type="EMBL" id="GGJ85032.1"/>
    </source>
</evidence>
<name>A0A917UU01_9PSED</name>
<evidence type="ECO:0000256" key="5">
    <source>
        <dbReference type="ARBA" id="ARBA00022691"/>
    </source>
</evidence>
<evidence type="ECO:0000313" key="9">
    <source>
        <dbReference type="Proteomes" id="UP000635983"/>
    </source>
</evidence>
<protein>
    <submittedName>
        <fullName evidence="8">Precorrin-3B C(17)-methyltransferase</fullName>
    </submittedName>
</protein>
<evidence type="ECO:0000256" key="3">
    <source>
        <dbReference type="ARBA" id="ARBA00022603"/>
    </source>
</evidence>
<reference evidence="8" key="1">
    <citation type="journal article" date="2014" name="Int. J. Syst. Evol. Microbiol.">
        <title>Complete genome sequence of Corynebacterium casei LMG S-19264T (=DSM 44701T), isolated from a smear-ripened cheese.</title>
        <authorList>
            <consortium name="US DOE Joint Genome Institute (JGI-PGF)"/>
            <person name="Walter F."/>
            <person name="Albersmeier A."/>
            <person name="Kalinowski J."/>
            <person name="Ruckert C."/>
        </authorList>
    </citation>
    <scope>NUCLEOTIDE SEQUENCE</scope>
    <source>
        <strain evidence="8">JCM 30078</strain>
    </source>
</reference>
<reference evidence="8" key="2">
    <citation type="submission" date="2020-09" db="EMBL/GenBank/DDBJ databases">
        <authorList>
            <person name="Sun Q."/>
            <person name="Ohkuma M."/>
        </authorList>
    </citation>
    <scope>NUCLEOTIDE SEQUENCE</scope>
    <source>
        <strain evidence="8">JCM 30078</strain>
    </source>
</reference>
<organism evidence="8 9">
    <name type="scientific">Pseudomonas matsuisoli</name>
    <dbReference type="NCBI Taxonomy" id="1515666"/>
    <lineage>
        <taxon>Bacteria</taxon>
        <taxon>Pseudomonadati</taxon>
        <taxon>Pseudomonadota</taxon>
        <taxon>Gammaproteobacteria</taxon>
        <taxon>Pseudomonadales</taxon>
        <taxon>Pseudomonadaceae</taxon>
        <taxon>Pseudomonas</taxon>
    </lineage>
</organism>
<dbReference type="Pfam" id="PF11760">
    <property type="entry name" value="CbiG_N"/>
    <property type="match status" value="1"/>
</dbReference>
<dbReference type="GO" id="GO:0008168">
    <property type="term" value="F:methyltransferase activity"/>
    <property type="evidence" value="ECO:0007669"/>
    <property type="project" value="UniProtKB-KW"/>
</dbReference>
<keyword evidence="2" id="KW-0169">Cobalamin biosynthesis</keyword>
<dbReference type="SUPFAM" id="SSF159672">
    <property type="entry name" value="CbiG N-terminal domain-like"/>
    <property type="match status" value="1"/>
</dbReference>
<dbReference type="GO" id="GO:0009236">
    <property type="term" value="P:cobalamin biosynthetic process"/>
    <property type="evidence" value="ECO:0007669"/>
    <property type="project" value="UniProtKB-KW"/>
</dbReference>
<dbReference type="SUPFAM" id="SSF53790">
    <property type="entry name" value="Tetrapyrrole methylase"/>
    <property type="match status" value="1"/>
</dbReference>
<dbReference type="NCBIfam" id="TIGR01466">
    <property type="entry name" value="cobJ_cbiH"/>
    <property type="match status" value="1"/>
</dbReference>
<dbReference type="InterPro" id="IPR035996">
    <property type="entry name" value="4pyrrol_Methylase_sf"/>
</dbReference>